<dbReference type="InterPro" id="IPR021215">
    <property type="entry name" value="DUF2752"/>
</dbReference>
<dbReference type="Proteomes" id="UP000184147">
    <property type="component" value="Unassembled WGS sequence"/>
</dbReference>
<accession>A0A1M5BY86</accession>
<evidence type="ECO:0000313" key="2">
    <source>
        <dbReference type="EMBL" id="SHF47494.1"/>
    </source>
</evidence>
<keyword evidence="1" id="KW-1133">Transmembrane helix</keyword>
<evidence type="ECO:0008006" key="4">
    <source>
        <dbReference type="Google" id="ProtNLM"/>
    </source>
</evidence>
<dbReference type="Pfam" id="PF10825">
    <property type="entry name" value="DUF2752"/>
    <property type="match status" value="1"/>
</dbReference>
<sequence>MEDYMLPCMFKQTFGFDCMGCGLQRALYLLVQGDFYGAFALYPPVYTLLLLFGITARFALKPTQKNGRQVLFTALLNVIVILGAYCIKMKDFFF</sequence>
<dbReference type="OrthoDB" id="9815897at2"/>
<feature type="transmembrane region" description="Helical" evidence="1">
    <location>
        <begin position="35"/>
        <end position="58"/>
    </location>
</feature>
<dbReference type="AlphaFoldDB" id="A0A1M5BY86"/>
<dbReference type="RefSeq" id="WP_073363529.1">
    <property type="nucleotide sequence ID" value="NZ_FQVQ01000010.1"/>
</dbReference>
<dbReference type="EMBL" id="FQVQ01000010">
    <property type="protein sequence ID" value="SHF47494.1"/>
    <property type="molecule type" value="Genomic_DNA"/>
</dbReference>
<proteinExistence type="predicted"/>
<reference evidence="2 3" key="1">
    <citation type="submission" date="2016-11" db="EMBL/GenBank/DDBJ databases">
        <authorList>
            <person name="Jaros S."/>
            <person name="Januszkiewicz K."/>
            <person name="Wedrychowicz H."/>
        </authorList>
    </citation>
    <scope>NUCLEOTIDE SEQUENCE [LARGE SCALE GENOMIC DNA]</scope>
    <source>
        <strain evidence="2 3">DSM 25660</strain>
    </source>
</reference>
<feature type="transmembrane region" description="Helical" evidence="1">
    <location>
        <begin position="70"/>
        <end position="87"/>
    </location>
</feature>
<evidence type="ECO:0000256" key="1">
    <source>
        <dbReference type="SAM" id="Phobius"/>
    </source>
</evidence>
<evidence type="ECO:0000313" key="3">
    <source>
        <dbReference type="Proteomes" id="UP000184147"/>
    </source>
</evidence>
<name>A0A1M5BY86_9FLAO</name>
<gene>
    <name evidence="2" type="ORF">SAMN05444377_11015</name>
</gene>
<organism evidence="2 3">
    <name type="scientific">Flavobacterium fontis</name>
    <dbReference type="NCBI Taxonomy" id="1124188"/>
    <lineage>
        <taxon>Bacteria</taxon>
        <taxon>Pseudomonadati</taxon>
        <taxon>Bacteroidota</taxon>
        <taxon>Flavobacteriia</taxon>
        <taxon>Flavobacteriales</taxon>
        <taxon>Flavobacteriaceae</taxon>
        <taxon>Flavobacterium</taxon>
    </lineage>
</organism>
<protein>
    <recommendedName>
        <fullName evidence="4">DUF2752 domain-containing protein</fullName>
    </recommendedName>
</protein>
<dbReference type="STRING" id="1124188.SAMN05444377_11015"/>
<keyword evidence="1" id="KW-0472">Membrane</keyword>
<keyword evidence="3" id="KW-1185">Reference proteome</keyword>
<keyword evidence="1" id="KW-0812">Transmembrane</keyword>